<name>A0A0G4GHD6_VITBC</name>
<dbReference type="InParanoid" id="A0A0G4GHD6"/>
<keyword evidence="2" id="KW-1185">Reference proteome</keyword>
<gene>
    <name evidence="1" type="ORF">Vbra_9994</name>
</gene>
<sequence>MTVGLQTCYIATLPDGPRGAIGDRLSTSDTLAAYRCAYRRGRQLVNPAFLVRQISRLLEKRRLSDVFAVESEAGEGCLLFLMCLLERIRGWEEWAWRVRIANHCGGVKEPLPLTLSASDMERVRSTPSYSRLPDSIKVYLLFGHRLYRGAQAMPYQPAAGVLQDGQLGGVPIRLHDRPRDRNSFNSNDPSCTGKQAHSEMGVLLCPHCVVGIALTNDTYASFSDAITMRLVPFPHWVPMQLSIATRKTIHGPDAGSFLELVSQPPPVLNRHTIATKCSNTLPVQHTREVFLHGDQASHDFAAYLHLEREGLLIEVAVLTTERAVRGERGPSRHPQTTRLMRDALTNEQFQMLFG</sequence>
<reference evidence="1 2" key="1">
    <citation type="submission" date="2014-11" db="EMBL/GenBank/DDBJ databases">
        <authorList>
            <person name="Zhu J."/>
            <person name="Qi W."/>
            <person name="Song R."/>
        </authorList>
    </citation>
    <scope>NUCLEOTIDE SEQUENCE [LARGE SCALE GENOMIC DNA]</scope>
</reference>
<evidence type="ECO:0000313" key="2">
    <source>
        <dbReference type="Proteomes" id="UP000041254"/>
    </source>
</evidence>
<dbReference type="PhylomeDB" id="A0A0G4GHD6"/>
<proteinExistence type="predicted"/>
<dbReference type="AlphaFoldDB" id="A0A0G4GHD6"/>
<evidence type="ECO:0000313" key="1">
    <source>
        <dbReference type="EMBL" id="CEM29152.1"/>
    </source>
</evidence>
<dbReference type="Proteomes" id="UP000041254">
    <property type="component" value="Unassembled WGS sequence"/>
</dbReference>
<dbReference type="EMBL" id="CDMY01000666">
    <property type="protein sequence ID" value="CEM29152.1"/>
    <property type="molecule type" value="Genomic_DNA"/>
</dbReference>
<dbReference type="VEuPathDB" id="CryptoDB:Vbra_9994"/>
<accession>A0A0G4GHD6</accession>
<protein>
    <submittedName>
        <fullName evidence="1">Uncharacterized protein</fullName>
    </submittedName>
</protein>
<organism evidence="1 2">
    <name type="scientific">Vitrella brassicaformis (strain CCMP3155)</name>
    <dbReference type="NCBI Taxonomy" id="1169540"/>
    <lineage>
        <taxon>Eukaryota</taxon>
        <taxon>Sar</taxon>
        <taxon>Alveolata</taxon>
        <taxon>Colpodellida</taxon>
        <taxon>Vitrellaceae</taxon>
        <taxon>Vitrella</taxon>
    </lineage>
</organism>